<sequence>MTVHRRADYGGDIARPSHIAPKEDRAIVSDLIHDFAPTRFVDVREDDERARGHERLRRCSPDSRGAARDDPNLTV</sequence>
<evidence type="ECO:0000313" key="3">
    <source>
        <dbReference type="Proteomes" id="UP001500449"/>
    </source>
</evidence>
<evidence type="ECO:0008006" key="4">
    <source>
        <dbReference type="Google" id="ProtNLM"/>
    </source>
</evidence>
<organism evidence="2 3">
    <name type="scientific">Pseudonocardia ailaonensis</name>
    <dbReference type="NCBI Taxonomy" id="367279"/>
    <lineage>
        <taxon>Bacteria</taxon>
        <taxon>Bacillati</taxon>
        <taxon>Actinomycetota</taxon>
        <taxon>Actinomycetes</taxon>
        <taxon>Pseudonocardiales</taxon>
        <taxon>Pseudonocardiaceae</taxon>
        <taxon>Pseudonocardia</taxon>
    </lineage>
</organism>
<proteinExistence type="predicted"/>
<name>A0ABN2N5C5_9PSEU</name>
<keyword evidence="3" id="KW-1185">Reference proteome</keyword>
<evidence type="ECO:0000313" key="2">
    <source>
        <dbReference type="EMBL" id="GAA1853484.1"/>
    </source>
</evidence>
<dbReference type="Proteomes" id="UP001500449">
    <property type="component" value="Unassembled WGS sequence"/>
</dbReference>
<evidence type="ECO:0000256" key="1">
    <source>
        <dbReference type="SAM" id="MobiDB-lite"/>
    </source>
</evidence>
<feature type="region of interest" description="Disordered" evidence="1">
    <location>
        <begin position="46"/>
        <end position="75"/>
    </location>
</feature>
<reference evidence="2 3" key="1">
    <citation type="journal article" date="2019" name="Int. J. Syst. Evol. Microbiol.">
        <title>The Global Catalogue of Microorganisms (GCM) 10K type strain sequencing project: providing services to taxonomists for standard genome sequencing and annotation.</title>
        <authorList>
            <consortium name="The Broad Institute Genomics Platform"/>
            <consortium name="The Broad Institute Genome Sequencing Center for Infectious Disease"/>
            <person name="Wu L."/>
            <person name="Ma J."/>
        </authorList>
    </citation>
    <scope>NUCLEOTIDE SEQUENCE [LARGE SCALE GENOMIC DNA]</scope>
    <source>
        <strain evidence="2 3">JCM 16009</strain>
    </source>
</reference>
<protein>
    <recommendedName>
        <fullName evidence="4">Rhodanese domain-containing protein</fullName>
    </recommendedName>
</protein>
<comment type="caution">
    <text evidence="2">The sequence shown here is derived from an EMBL/GenBank/DDBJ whole genome shotgun (WGS) entry which is preliminary data.</text>
</comment>
<gene>
    <name evidence="2" type="ORF">GCM10009836_36960</name>
</gene>
<dbReference type="EMBL" id="BAAAQK010000009">
    <property type="protein sequence ID" value="GAA1853484.1"/>
    <property type="molecule type" value="Genomic_DNA"/>
</dbReference>
<accession>A0ABN2N5C5</accession>